<dbReference type="AlphaFoldDB" id="A0AAD5WQL7"/>
<comment type="caution">
    <text evidence="1">The sequence shown here is derived from an EMBL/GenBank/DDBJ whole genome shotgun (WGS) entry which is preliminary data.</text>
</comment>
<gene>
    <name evidence="1" type="ORF">MKZ38_003552</name>
</gene>
<proteinExistence type="predicted"/>
<organism evidence="1 2">
    <name type="scientific">Zalerion maritima</name>
    <dbReference type="NCBI Taxonomy" id="339359"/>
    <lineage>
        <taxon>Eukaryota</taxon>
        <taxon>Fungi</taxon>
        <taxon>Dikarya</taxon>
        <taxon>Ascomycota</taxon>
        <taxon>Pezizomycotina</taxon>
        <taxon>Sordariomycetes</taxon>
        <taxon>Lulworthiomycetidae</taxon>
        <taxon>Lulworthiales</taxon>
        <taxon>Lulworthiaceae</taxon>
        <taxon>Zalerion</taxon>
    </lineage>
</organism>
<accession>A0AAD5WQL7</accession>
<reference evidence="1" key="1">
    <citation type="submission" date="2022-07" db="EMBL/GenBank/DDBJ databases">
        <title>Draft genome sequence of Zalerion maritima ATCC 34329, a (micro)plastics degrading marine fungus.</title>
        <authorList>
            <person name="Paco A."/>
            <person name="Goncalves M.F.M."/>
            <person name="Rocha-Santos T.A.P."/>
            <person name="Alves A."/>
        </authorList>
    </citation>
    <scope>NUCLEOTIDE SEQUENCE</scope>
    <source>
        <strain evidence="1">ATCC 34329</strain>
    </source>
</reference>
<sequence length="164" mass="17863">MATKTNSNLVKILRPGSEVRRRIQVAFVDLLMTRNQGESQRLFVTCCYEDQPVSKITQVVPQESAVIPGFTAIGIDTDHREMARFSRLDDPGFVVVSGELERWTDAIRLTKAGVEASDAVQTATAVREPLIALSNSMGTVTVHGDITKSIVVGGSQTIRGDVTF</sequence>
<dbReference type="Proteomes" id="UP001201980">
    <property type="component" value="Unassembled WGS sequence"/>
</dbReference>
<dbReference type="EMBL" id="JAKWBI020000211">
    <property type="protein sequence ID" value="KAJ2898983.1"/>
    <property type="molecule type" value="Genomic_DNA"/>
</dbReference>
<keyword evidence="2" id="KW-1185">Reference proteome</keyword>
<evidence type="ECO:0000313" key="2">
    <source>
        <dbReference type="Proteomes" id="UP001201980"/>
    </source>
</evidence>
<name>A0AAD5WQL7_9PEZI</name>
<protein>
    <submittedName>
        <fullName evidence="1">Uncharacterized protein</fullName>
    </submittedName>
</protein>
<evidence type="ECO:0000313" key="1">
    <source>
        <dbReference type="EMBL" id="KAJ2898983.1"/>
    </source>
</evidence>